<dbReference type="Proteomes" id="UP000245207">
    <property type="component" value="Unassembled WGS sequence"/>
</dbReference>
<name>A0A2U1LWC4_ARTAN</name>
<comment type="caution">
    <text evidence="1">The sequence shown here is derived from an EMBL/GenBank/DDBJ whole genome shotgun (WGS) entry which is preliminary data.</text>
</comment>
<evidence type="ECO:0000313" key="2">
    <source>
        <dbReference type="Proteomes" id="UP000245207"/>
    </source>
</evidence>
<evidence type="ECO:0000313" key="1">
    <source>
        <dbReference type="EMBL" id="PWA53277.1"/>
    </source>
</evidence>
<organism evidence="1 2">
    <name type="scientific">Artemisia annua</name>
    <name type="common">Sweet wormwood</name>
    <dbReference type="NCBI Taxonomy" id="35608"/>
    <lineage>
        <taxon>Eukaryota</taxon>
        <taxon>Viridiplantae</taxon>
        <taxon>Streptophyta</taxon>
        <taxon>Embryophyta</taxon>
        <taxon>Tracheophyta</taxon>
        <taxon>Spermatophyta</taxon>
        <taxon>Magnoliopsida</taxon>
        <taxon>eudicotyledons</taxon>
        <taxon>Gunneridae</taxon>
        <taxon>Pentapetalae</taxon>
        <taxon>asterids</taxon>
        <taxon>campanulids</taxon>
        <taxon>Asterales</taxon>
        <taxon>Asteraceae</taxon>
        <taxon>Asteroideae</taxon>
        <taxon>Anthemideae</taxon>
        <taxon>Artemisiinae</taxon>
        <taxon>Artemisia</taxon>
    </lineage>
</organism>
<dbReference type="OrthoDB" id="1845775at2759"/>
<protein>
    <submittedName>
        <fullName evidence="1">Uncharacterized protein</fullName>
    </submittedName>
</protein>
<dbReference type="STRING" id="35608.A0A2U1LWC4"/>
<dbReference type="EMBL" id="PKPP01007469">
    <property type="protein sequence ID" value="PWA53277.1"/>
    <property type="molecule type" value="Genomic_DNA"/>
</dbReference>
<dbReference type="AlphaFoldDB" id="A0A2U1LWC4"/>
<keyword evidence="2" id="KW-1185">Reference proteome</keyword>
<sequence>MHGGGPPVTAGKPLDSAYVTENVALVEADDEIGAMAGAYDAVVCTHHAHGGEGATVFRVQNNWGKKGDNGIEKARVSTVFNQRNCEARNWYQFEDMPRRFPKCLKIAHQIGDRRVEKVLCTIFEREKRAYEDAEKIYTEMLEEVEARREYRHGIIVELMKLENDYVLDECLAVLRAAENEDFAEMSRLIQMSHAAVLRAGEKGRMVNKLRKLK</sequence>
<accession>A0A2U1LWC4</accession>
<gene>
    <name evidence="1" type="ORF">CTI12_AA448010</name>
</gene>
<reference evidence="1 2" key="1">
    <citation type="journal article" date="2018" name="Mol. Plant">
        <title>The genome of Artemisia annua provides insight into the evolution of Asteraceae family and artemisinin biosynthesis.</title>
        <authorList>
            <person name="Shen Q."/>
            <person name="Zhang L."/>
            <person name="Liao Z."/>
            <person name="Wang S."/>
            <person name="Yan T."/>
            <person name="Shi P."/>
            <person name="Liu M."/>
            <person name="Fu X."/>
            <person name="Pan Q."/>
            <person name="Wang Y."/>
            <person name="Lv Z."/>
            <person name="Lu X."/>
            <person name="Zhang F."/>
            <person name="Jiang W."/>
            <person name="Ma Y."/>
            <person name="Chen M."/>
            <person name="Hao X."/>
            <person name="Li L."/>
            <person name="Tang Y."/>
            <person name="Lv G."/>
            <person name="Zhou Y."/>
            <person name="Sun X."/>
            <person name="Brodelius P.E."/>
            <person name="Rose J.K.C."/>
            <person name="Tang K."/>
        </authorList>
    </citation>
    <scope>NUCLEOTIDE SEQUENCE [LARGE SCALE GENOMIC DNA]</scope>
    <source>
        <strain evidence="2">cv. Huhao1</strain>
        <tissue evidence="1">Leaf</tissue>
    </source>
</reference>
<proteinExistence type="predicted"/>